<dbReference type="EMBL" id="JAPZBO010000005">
    <property type="protein sequence ID" value="KAJ5315956.1"/>
    <property type="molecule type" value="Genomic_DNA"/>
</dbReference>
<dbReference type="PANTHER" id="PTHR37490:SF3">
    <property type="entry name" value="DUF3431 DOMAIN CONTAINING PROTEIN"/>
    <property type="match status" value="1"/>
</dbReference>
<sequence>MILSRRSVLFLGFCFFLGFYLTARSLSQSWRNVSQVVGLGEYYAAYPFSNTNTSWTGTFNHSSYDEKTLYAPQPNFVPGIPKPLGSEYTKMLVVPRTKKEDVSWIEKELPGWQTAIYVADDSRAPLHPPKNKGHEVMIYLSYCIDFYDELPDVAVFIHSHQEAWHNEEIFNGDTAEILRRLSLDRVIREGYMNTRCTHGPGCPDWMHPGAVIEDESKQEEVMLARAWGELFPDEPVPSVLAQPCCAQFAVSRDRIRTIPRSRFIFYRDWLLQTDLSDYIAGRIWEYLWQYVFTGQPVVCVEESVCLCDGYGFCFGGPAELQNWRALDEEKKDMQKELEDWIFWEEDISFAEASGELDETQNLEVPPPGRKGKLQDAVMEKDTQLSQMLVEAIDRGKDPKNRALEAGRPWNAGDGF</sequence>
<reference evidence="2" key="2">
    <citation type="journal article" date="2023" name="IMA Fungus">
        <title>Comparative genomic study of the Penicillium genus elucidates a diverse pangenome and 15 lateral gene transfer events.</title>
        <authorList>
            <person name="Petersen C."/>
            <person name="Sorensen T."/>
            <person name="Nielsen M.R."/>
            <person name="Sondergaard T.E."/>
            <person name="Sorensen J.L."/>
            <person name="Fitzpatrick D.A."/>
            <person name="Frisvad J.C."/>
            <person name="Nielsen K.L."/>
        </authorList>
    </citation>
    <scope>NUCLEOTIDE SEQUENCE</scope>
    <source>
        <strain evidence="2">IBT 21472</strain>
    </source>
</reference>
<feature type="compositionally biased region" description="Basic and acidic residues" evidence="1">
    <location>
        <begin position="395"/>
        <end position="404"/>
    </location>
</feature>
<name>A0A9W9PWU3_9EURO</name>
<dbReference type="AlphaFoldDB" id="A0A9W9PWU3"/>
<comment type="caution">
    <text evidence="2">The sequence shown here is derived from an EMBL/GenBank/DDBJ whole genome shotgun (WGS) entry which is preliminary data.</text>
</comment>
<proteinExistence type="predicted"/>
<organism evidence="2 3">
    <name type="scientific">Penicillium atrosanguineum</name>
    <dbReference type="NCBI Taxonomy" id="1132637"/>
    <lineage>
        <taxon>Eukaryota</taxon>
        <taxon>Fungi</taxon>
        <taxon>Dikarya</taxon>
        <taxon>Ascomycota</taxon>
        <taxon>Pezizomycotina</taxon>
        <taxon>Eurotiomycetes</taxon>
        <taxon>Eurotiomycetidae</taxon>
        <taxon>Eurotiales</taxon>
        <taxon>Aspergillaceae</taxon>
        <taxon>Penicillium</taxon>
    </lineage>
</organism>
<dbReference type="PANTHER" id="PTHR37490">
    <property type="entry name" value="EXPRESSED PROTEIN"/>
    <property type="match status" value="1"/>
</dbReference>
<reference evidence="2" key="1">
    <citation type="submission" date="2022-12" db="EMBL/GenBank/DDBJ databases">
        <authorList>
            <person name="Petersen C."/>
        </authorList>
    </citation>
    <scope>NUCLEOTIDE SEQUENCE</scope>
    <source>
        <strain evidence="2">IBT 21472</strain>
    </source>
</reference>
<protein>
    <submittedName>
        <fullName evidence="2">Uncharacterized protein</fullName>
    </submittedName>
</protein>
<feature type="region of interest" description="Disordered" evidence="1">
    <location>
        <begin position="355"/>
        <end position="374"/>
    </location>
</feature>
<evidence type="ECO:0000313" key="2">
    <source>
        <dbReference type="EMBL" id="KAJ5315956.1"/>
    </source>
</evidence>
<dbReference type="Proteomes" id="UP001147746">
    <property type="component" value="Unassembled WGS sequence"/>
</dbReference>
<evidence type="ECO:0000256" key="1">
    <source>
        <dbReference type="SAM" id="MobiDB-lite"/>
    </source>
</evidence>
<dbReference type="InterPro" id="IPR021838">
    <property type="entry name" value="DUF3431"/>
</dbReference>
<evidence type="ECO:0000313" key="3">
    <source>
        <dbReference type="Proteomes" id="UP001147746"/>
    </source>
</evidence>
<keyword evidence="3" id="KW-1185">Reference proteome</keyword>
<accession>A0A9W9PWU3</accession>
<feature type="region of interest" description="Disordered" evidence="1">
    <location>
        <begin position="395"/>
        <end position="415"/>
    </location>
</feature>
<dbReference type="Pfam" id="PF11913">
    <property type="entry name" value="DUF3431"/>
    <property type="match status" value="1"/>
</dbReference>
<gene>
    <name evidence="2" type="ORF">N7476_006263</name>
</gene>